<sequence length="277" mass="30612">MASIDSTTASFAASLAIIGSSGPLDLNKLSGDTVRKFSQSFLLGEILNEKPSYPSLIKSHFKWIWILEKKKVLRGRAWSFDKAPVILEDYDGIIPMTTVLMQHRRYSVKIEGIPPAFEEPENFKVIIHLLGGFLDLDKALFKQCVVWIFLQHNVSKPIFLSRCLSPVGDFLDDPDRVQLPGFGYVYLVSSASFVFASQVPRATGLSLFHPCLSFSSKKRAIVILNLRVMFVPVLGELAVGAGQSVLGKRPLDVGAASSPNKLKMTLSLRRTTLKATN</sequence>
<reference evidence="1 2" key="1">
    <citation type="journal article" date="2023" name="G3 (Bethesda)">
        <title>A chromosome-length genome assembly and annotation of blackberry (Rubus argutus, cv. 'Hillquist').</title>
        <authorList>
            <person name="Bruna T."/>
            <person name="Aryal R."/>
            <person name="Dudchenko O."/>
            <person name="Sargent D.J."/>
            <person name="Mead D."/>
            <person name="Buti M."/>
            <person name="Cavallini A."/>
            <person name="Hytonen T."/>
            <person name="Andres J."/>
            <person name="Pham M."/>
            <person name="Weisz D."/>
            <person name="Mascagni F."/>
            <person name="Usai G."/>
            <person name="Natali L."/>
            <person name="Bassil N."/>
            <person name="Fernandez G.E."/>
            <person name="Lomsadze A."/>
            <person name="Armour M."/>
            <person name="Olukolu B."/>
            <person name="Poorten T."/>
            <person name="Britton C."/>
            <person name="Davik J."/>
            <person name="Ashrafi H."/>
            <person name="Aiden E.L."/>
            <person name="Borodovsky M."/>
            <person name="Worthington M."/>
        </authorList>
    </citation>
    <scope>NUCLEOTIDE SEQUENCE [LARGE SCALE GENOMIC DNA]</scope>
    <source>
        <strain evidence="1">PI 553951</strain>
    </source>
</reference>
<protein>
    <submittedName>
        <fullName evidence="1">Uncharacterized protein</fullName>
    </submittedName>
</protein>
<evidence type="ECO:0000313" key="1">
    <source>
        <dbReference type="EMBL" id="KAK9950651.1"/>
    </source>
</evidence>
<dbReference type="EMBL" id="JBEDUW010000001">
    <property type="protein sequence ID" value="KAK9950651.1"/>
    <property type="molecule type" value="Genomic_DNA"/>
</dbReference>
<gene>
    <name evidence="1" type="ORF">M0R45_006128</name>
</gene>
<name>A0AAW1YQ90_RUBAR</name>
<keyword evidence="2" id="KW-1185">Reference proteome</keyword>
<dbReference type="Proteomes" id="UP001457282">
    <property type="component" value="Unassembled WGS sequence"/>
</dbReference>
<proteinExistence type="predicted"/>
<accession>A0AAW1YQ90</accession>
<dbReference type="AlphaFoldDB" id="A0AAW1YQ90"/>
<comment type="caution">
    <text evidence="1">The sequence shown here is derived from an EMBL/GenBank/DDBJ whole genome shotgun (WGS) entry which is preliminary data.</text>
</comment>
<organism evidence="1 2">
    <name type="scientific">Rubus argutus</name>
    <name type="common">Southern blackberry</name>
    <dbReference type="NCBI Taxonomy" id="59490"/>
    <lineage>
        <taxon>Eukaryota</taxon>
        <taxon>Viridiplantae</taxon>
        <taxon>Streptophyta</taxon>
        <taxon>Embryophyta</taxon>
        <taxon>Tracheophyta</taxon>
        <taxon>Spermatophyta</taxon>
        <taxon>Magnoliopsida</taxon>
        <taxon>eudicotyledons</taxon>
        <taxon>Gunneridae</taxon>
        <taxon>Pentapetalae</taxon>
        <taxon>rosids</taxon>
        <taxon>fabids</taxon>
        <taxon>Rosales</taxon>
        <taxon>Rosaceae</taxon>
        <taxon>Rosoideae</taxon>
        <taxon>Rosoideae incertae sedis</taxon>
        <taxon>Rubus</taxon>
    </lineage>
</organism>
<evidence type="ECO:0000313" key="2">
    <source>
        <dbReference type="Proteomes" id="UP001457282"/>
    </source>
</evidence>